<accession>A0ABR7YFY5</accession>
<evidence type="ECO:0000256" key="1">
    <source>
        <dbReference type="ARBA" id="ARBA00022448"/>
    </source>
</evidence>
<evidence type="ECO:0000259" key="4">
    <source>
        <dbReference type="PROSITE" id="PS50893"/>
    </source>
</evidence>
<gene>
    <name evidence="5" type="ORF">H8B04_11730</name>
</gene>
<evidence type="ECO:0000256" key="2">
    <source>
        <dbReference type="ARBA" id="ARBA00022741"/>
    </source>
</evidence>
<dbReference type="EMBL" id="JACOIJ010000023">
    <property type="protein sequence ID" value="MBD1430227.1"/>
    <property type="molecule type" value="Genomic_DNA"/>
</dbReference>
<dbReference type="InterPro" id="IPR027417">
    <property type="entry name" value="P-loop_NTPase"/>
</dbReference>
<comment type="caution">
    <text evidence="5">The sequence shown here is derived from an EMBL/GenBank/DDBJ whole genome shotgun (WGS) entry which is preliminary data.</text>
</comment>
<evidence type="ECO:0000313" key="5">
    <source>
        <dbReference type="EMBL" id="MBD1430227.1"/>
    </source>
</evidence>
<keyword evidence="2" id="KW-0547">Nucleotide-binding</keyword>
<dbReference type="InterPro" id="IPR003439">
    <property type="entry name" value="ABC_transporter-like_ATP-bd"/>
</dbReference>
<sequence length="280" mass="31745">MITIKDLNFSYTKNKPIFSDLNLDLDTGHIYGLLGKNGAGKSTLLKNMIGLVYPNSGEILILEQDVKQRNPSLLKEICFIPEDLYLPNVSVKSYLKSNSCFYPNFDESYFQKLFTEFQIPANQNLGNMSYGQKKKFLISFGLATNTKVVIMDEPTNGLDIPSKAQFRKVLAAVMNEDRVIVISTHQVRDLDNLIDSVIILDQHRIVLNESIQTIADRLHFKKVTELSQDILYAEQGIGAYNVISTNADFEDSKIDLELLFNAVTVENEKITNQFLIAEYE</sequence>
<keyword evidence="6" id="KW-1185">Reference proteome</keyword>
<dbReference type="InterPro" id="IPR051782">
    <property type="entry name" value="ABC_Transporter_VariousFunc"/>
</dbReference>
<dbReference type="PANTHER" id="PTHR42939:SF1">
    <property type="entry name" value="ABC TRANSPORTER ATP-BINDING PROTEIN ALBC-RELATED"/>
    <property type="match status" value="1"/>
</dbReference>
<keyword evidence="1" id="KW-0813">Transport</keyword>
<feature type="domain" description="ABC transporter" evidence="4">
    <location>
        <begin position="2"/>
        <end position="227"/>
    </location>
</feature>
<dbReference type="PANTHER" id="PTHR42939">
    <property type="entry name" value="ABC TRANSPORTER ATP-BINDING PROTEIN ALBC-RELATED"/>
    <property type="match status" value="1"/>
</dbReference>
<dbReference type="Proteomes" id="UP000651271">
    <property type="component" value="Unassembled WGS sequence"/>
</dbReference>
<evidence type="ECO:0000313" key="6">
    <source>
        <dbReference type="Proteomes" id="UP000651271"/>
    </source>
</evidence>
<proteinExistence type="predicted"/>
<reference evidence="5 6" key="1">
    <citation type="submission" date="2020-08" db="EMBL/GenBank/DDBJ databases">
        <title>Sphingobacterium sp. DN04309 isolated from aquaculture water.</title>
        <authorList>
            <person name="Zhang M."/>
        </authorList>
    </citation>
    <scope>NUCLEOTIDE SEQUENCE [LARGE SCALE GENOMIC DNA]</scope>
    <source>
        <strain evidence="5 6">DN04309</strain>
    </source>
</reference>
<dbReference type="Gene3D" id="3.40.50.300">
    <property type="entry name" value="P-loop containing nucleotide triphosphate hydrolases"/>
    <property type="match status" value="1"/>
</dbReference>
<dbReference type="SMART" id="SM00382">
    <property type="entry name" value="AAA"/>
    <property type="match status" value="1"/>
</dbReference>
<dbReference type="GO" id="GO:0005524">
    <property type="term" value="F:ATP binding"/>
    <property type="evidence" value="ECO:0007669"/>
    <property type="project" value="UniProtKB-KW"/>
</dbReference>
<dbReference type="InterPro" id="IPR003593">
    <property type="entry name" value="AAA+_ATPase"/>
</dbReference>
<keyword evidence="3 5" id="KW-0067">ATP-binding</keyword>
<name>A0ABR7YFY5_9SPHI</name>
<protein>
    <submittedName>
        <fullName evidence="5">ABC transporter ATP-binding protein</fullName>
    </submittedName>
</protein>
<dbReference type="PROSITE" id="PS50893">
    <property type="entry name" value="ABC_TRANSPORTER_2"/>
    <property type="match status" value="1"/>
</dbReference>
<evidence type="ECO:0000256" key="3">
    <source>
        <dbReference type="ARBA" id="ARBA00022840"/>
    </source>
</evidence>
<dbReference type="SUPFAM" id="SSF52540">
    <property type="entry name" value="P-loop containing nucleoside triphosphate hydrolases"/>
    <property type="match status" value="1"/>
</dbReference>
<organism evidence="5 6">
    <name type="scientific">Sphingobacterium litopenaei</name>
    <dbReference type="NCBI Taxonomy" id="2763500"/>
    <lineage>
        <taxon>Bacteria</taxon>
        <taxon>Pseudomonadati</taxon>
        <taxon>Bacteroidota</taxon>
        <taxon>Sphingobacteriia</taxon>
        <taxon>Sphingobacteriales</taxon>
        <taxon>Sphingobacteriaceae</taxon>
        <taxon>Sphingobacterium</taxon>
    </lineage>
</organism>
<dbReference type="Pfam" id="PF00005">
    <property type="entry name" value="ABC_tran"/>
    <property type="match status" value="1"/>
</dbReference>
<dbReference type="CDD" id="cd03230">
    <property type="entry name" value="ABC_DR_subfamily_A"/>
    <property type="match status" value="1"/>
</dbReference>
<dbReference type="RefSeq" id="WP_190302477.1">
    <property type="nucleotide sequence ID" value="NZ_JACOIJ010000023.1"/>
</dbReference>